<keyword evidence="1 4" id="KW-0378">Hydrolase</keyword>
<evidence type="ECO:0000313" key="5">
    <source>
        <dbReference type="Proteomes" id="UP000217311"/>
    </source>
</evidence>
<dbReference type="EMBL" id="CP023315">
    <property type="protein sequence ID" value="ATC34318.1"/>
    <property type="molecule type" value="Genomic_DNA"/>
</dbReference>
<dbReference type="GO" id="GO:0016787">
    <property type="term" value="F:hydrolase activity"/>
    <property type="evidence" value="ECO:0007669"/>
    <property type="project" value="UniProtKB-KW"/>
</dbReference>
<dbReference type="SUPFAM" id="SSF53474">
    <property type="entry name" value="alpha/beta-Hydrolases"/>
    <property type="match status" value="1"/>
</dbReference>
<dbReference type="PANTHER" id="PTHR48081:SF8">
    <property type="entry name" value="ALPHA_BETA HYDROLASE FOLD-3 DOMAIN-CONTAINING PROTEIN-RELATED"/>
    <property type="match status" value="1"/>
</dbReference>
<evidence type="ECO:0000259" key="3">
    <source>
        <dbReference type="Pfam" id="PF07859"/>
    </source>
</evidence>
<dbReference type="Pfam" id="PF07859">
    <property type="entry name" value="Abhydrolase_3"/>
    <property type="match status" value="1"/>
</dbReference>
<accession>A0A290MQJ9</accession>
<proteinExistence type="predicted"/>
<evidence type="ECO:0000256" key="2">
    <source>
        <dbReference type="SAM" id="MobiDB-lite"/>
    </source>
</evidence>
<gene>
    <name evidence="4" type="ORF">CA606_19345</name>
</gene>
<reference evidence="5" key="1">
    <citation type="submission" date="2017-09" db="EMBL/GenBank/DDBJ databases">
        <title>Genome evolution observed in wild isolates of Caulobacter crescentus.</title>
        <authorList>
            <person name="Ely B."/>
            <person name="Wilson K."/>
            <person name="Scott D."/>
        </authorList>
    </citation>
    <scope>NUCLEOTIDE SEQUENCE [LARGE SCALE GENOMIC DNA]</scope>
    <source>
        <strain evidence="5">CB13b1a</strain>
    </source>
</reference>
<feature type="region of interest" description="Disordered" evidence="2">
    <location>
        <begin position="1"/>
        <end position="22"/>
    </location>
</feature>
<feature type="domain" description="Alpha/beta hydrolase fold-3" evidence="3">
    <location>
        <begin position="149"/>
        <end position="355"/>
    </location>
</feature>
<evidence type="ECO:0000313" key="4">
    <source>
        <dbReference type="EMBL" id="ATC34318.1"/>
    </source>
</evidence>
<dbReference type="InterPro" id="IPR013094">
    <property type="entry name" value="AB_hydrolase_3"/>
</dbReference>
<name>A0A290MQJ9_CAUVI</name>
<organism evidence="4 5">
    <name type="scientific">Caulobacter vibrioides</name>
    <name type="common">Caulobacter crescentus</name>
    <dbReference type="NCBI Taxonomy" id="155892"/>
    <lineage>
        <taxon>Bacteria</taxon>
        <taxon>Pseudomonadati</taxon>
        <taxon>Pseudomonadota</taxon>
        <taxon>Alphaproteobacteria</taxon>
        <taxon>Caulobacterales</taxon>
        <taxon>Caulobacteraceae</taxon>
        <taxon>Caulobacter</taxon>
    </lineage>
</organism>
<evidence type="ECO:0000256" key="1">
    <source>
        <dbReference type="ARBA" id="ARBA00022801"/>
    </source>
</evidence>
<sequence>MRTAPGSRLSPRLSPGAGRDDTDIECVRTTKKQGKTMASDAAQKTILKLILSLPSPILRAMSGGGVVYKGGRTLDPRFQFFANAAKKLPPMTSLSPAEAVAGSAKGLAVVQGPLEPGVRTESLSVEGPNGPIPCRAYRPEQPDAKAPLIVYAHMGGGVIGDLETCHAFCSMLSSICRTTVISVDYRLAPDHKFPAGLEDVLAAYRWARDNTARFGAAAVAPAIGGDSMGGNFSAIVAQEMMRKGEPQPAAQILIYPAVDVASETASMTTYADAYPLSRATMDWFMGHYIGADADPADPRLSPDKTADLTGLAPAVVATAGFDPLVDQGEGYAKRLQAAGVPVSYRCYDSLAHGFTAFTGAIPAADEACREIAWLVRELFEKRTL</sequence>
<dbReference type="InterPro" id="IPR050300">
    <property type="entry name" value="GDXG_lipolytic_enzyme"/>
</dbReference>
<dbReference type="Gene3D" id="3.40.50.1820">
    <property type="entry name" value="alpha/beta hydrolase"/>
    <property type="match status" value="1"/>
</dbReference>
<dbReference type="Proteomes" id="UP000217311">
    <property type="component" value="Chromosome"/>
</dbReference>
<protein>
    <submittedName>
        <fullName evidence="4">Alpha/beta hydrolase</fullName>
    </submittedName>
</protein>
<dbReference type="PANTHER" id="PTHR48081">
    <property type="entry name" value="AB HYDROLASE SUPERFAMILY PROTEIN C4A8.06C"/>
    <property type="match status" value="1"/>
</dbReference>
<dbReference type="AlphaFoldDB" id="A0A290MQJ9"/>
<dbReference type="InterPro" id="IPR029058">
    <property type="entry name" value="AB_hydrolase_fold"/>
</dbReference>